<dbReference type="GO" id="GO:0004553">
    <property type="term" value="F:hydrolase activity, hydrolyzing O-glycosyl compounds"/>
    <property type="evidence" value="ECO:0007669"/>
    <property type="project" value="InterPro"/>
</dbReference>
<evidence type="ECO:0000256" key="10">
    <source>
        <dbReference type="ARBA" id="ARBA00023277"/>
    </source>
</evidence>
<keyword evidence="3" id="KW-1003">Cell membrane</keyword>
<reference evidence="16 17" key="1">
    <citation type="submission" date="2015-11" db="EMBL/GenBank/DDBJ databases">
        <title>Genomic analysis of 38 Legionella species identifies large and diverse effector repertoires.</title>
        <authorList>
            <person name="Burstein D."/>
            <person name="Amaro F."/>
            <person name="Zusman T."/>
            <person name="Lifshitz Z."/>
            <person name="Cohen O."/>
            <person name="Gilbert J.A."/>
            <person name="Pupko T."/>
            <person name="Shuman H.A."/>
            <person name="Segal G."/>
        </authorList>
    </citation>
    <scope>NUCLEOTIDE SEQUENCE [LARGE SCALE GENOMIC DNA]</scope>
    <source>
        <strain evidence="16 17">WIGA</strain>
    </source>
</reference>
<comment type="function">
    <text evidence="13">Glucanases play a role in cell expansion during growth, in cell-cell fusion during mating, and in spore release during sporulation. This enzyme may be involved in beta-glucan degradation. Active on laminarin and lichenan.</text>
</comment>
<keyword evidence="10" id="KW-0119">Carbohydrate metabolism</keyword>
<accession>A0A0W0RQE9</accession>
<evidence type="ECO:0000313" key="17">
    <source>
        <dbReference type="Proteomes" id="UP000054695"/>
    </source>
</evidence>
<evidence type="ECO:0000256" key="2">
    <source>
        <dbReference type="ARBA" id="ARBA00004236"/>
    </source>
</evidence>
<evidence type="ECO:0000256" key="13">
    <source>
        <dbReference type="ARBA" id="ARBA00037649"/>
    </source>
</evidence>
<evidence type="ECO:0000256" key="9">
    <source>
        <dbReference type="ARBA" id="ARBA00023180"/>
    </source>
</evidence>
<keyword evidence="6" id="KW-0732">Signal</keyword>
<keyword evidence="11" id="KW-0961">Cell wall biogenesis/degradation</keyword>
<evidence type="ECO:0000256" key="7">
    <source>
        <dbReference type="ARBA" id="ARBA00022801"/>
    </source>
</evidence>
<dbReference type="PATRIC" id="fig|447.4.peg.2032"/>
<evidence type="ECO:0000256" key="1">
    <source>
        <dbReference type="ARBA" id="ARBA00004191"/>
    </source>
</evidence>
<keyword evidence="5" id="KW-0964">Secreted</keyword>
<organism evidence="16 17">
    <name type="scientific">Legionella bozemanae</name>
    <name type="common">Fluoribacter bozemanae</name>
    <dbReference type="NCBI Taxonomy" id="447"/>
    <lineage>
        <taxon>Bacteria</taxon>
        <taxon>Pseudomonadati</taxon>
        <taxon>Pseudomonadota</taxon>
        <taxon>Gammaproteobacteria</taxon>
        <taxon>Legionellales</taxon>
        <taxon>Legionellaceae</taxon>
        <taxon>Legionella</taxon>
    </lineage>
</organism>
<protein>
    <recommendedName>
        <fullName evidence="15">Endo-1,3-beta-glucanase btgC</fullName>
    </recommendedName>
    <alternativeName>
        <fullName evidence="14">Laminarinase btgC</fullName>
    </alternativeName>
</protein>
<dbReference type="PANTHER" id="PTHR16631">
    <property type="entry name" value="GLUCAN 1,3-BETA-GLUCOSIDASE"/>
    <property type="match status" value="1"/>
</dbReference>
<dbReference type="Pfam" id="PF00332">
    <property type="entry name" value="Glyco_hydro_17"/>
    <property type="match status" value="1"/>
</dbReference>
<keyword evidence="7" id="KW-0378">Hydrolase</keyword>
<evidence type="ECO:0000256" key="5">
    <source>
        <dbReference type="ARBA" id="ARBA00022525"/>
    </source>
</evidence>
<proteinExistence type="predicted"/>
<dbReference type="STRING" id="447.Lboz_1906"/>
<keyword evidence="12" id="KW-0624">Polysaccharide degradation</keyword>
<keyword evidence="8" id="KW-0472">Membrane</keyword>
<dbReference type="GO" id="GO:0000272">
    <property type="term" value="P:polysaccharide catabolic process"/>
    <property type="evidence" value="ECO:0007669"/>
    <property type="project" value="UniProtKB-KW"/>
</dbReference>
<evidence type="ECO:0000256" key="4">
    <source>
        <dbReference type="ARBA" id="ARBA00022512"/>
    </source>
</evidence>
<keyword evidence="4" id="KW-0134">Cell wall</keyword>
<gene>
    <name evidence="16" type="ORF">Lboz_1906</name>
</gene>
<dbReference type="SUPFAM" id="SSF51445">
    <property type="entry name" value="(Trans)glycosidases"/>
    <property type="match status" value="1"/>
</dbReference>
<evidence type="ECO:0000256" key="12">
    <source>
        <dbReference type="ARBA" id="ARBA00023326"/>
    </source>
</evidence>
<dbReference type="GO" id="GO:0005886">
    <property type="term" value="C:plasma membrane"/>
    <property type="evidence" value="ECO:0007669"/>
    <property type="project" value="UniProtKB-SubCell"/>
</dbReference>
<name>A0A0W0RQE9_LEGBO</name>
<dbReference type="EMBL" id="LNXU01000019">
    <property type="protein sequence ID" value="KTC73260.1"/>
    <property type="molecule type" value="Genomic_DNA"/>
</dbReference>
<evidence type="ECO:0000256" key="11">
    <source>
        <dbReference type="ARBA" id="ARBA00023316"/>
    </source>
</evidence>
<keyword evidence="9" id="KW-0325">Glycoprotein</keyword>
<dbReference type="InterPro" id="IPR050732">
    <property type="entry name" value="Beta-glucan_modifiers"/>
</dbReference>
<comment type="subcellular location">
    <subcellularLocation>
        <location evidence="2">Cell membrane</location>
    </subcellularLocation>
    <subcellularLocation>
        <location evidence="1">Secreted</location>
        <location evidence="1">Cell wall</location>
    </subcellularLocation>
</comment>
<evidence type="ECO:0000256" key="6">
    <source>
        <dbReference type="ARBA" id="ARBA00022729"/>
    </source>
</evidence>
<evidence type="ECO:0000256" key="3">
    <source>
        <dbReference type="ARBA" id="ARBA00022475"/>
    </source>
</evidence>
<evidence type="ECO:0000313" key="16">
    <source>
        <dbReference type="EMBL" id="KTC73260.1"/>
    </source>
</evidence>
<dbReference type="InterPro" id="IPR000490">
    <property type="entry name" value="Glyco_hydro_17"/>
</dbReference>
<evidence type="ECO:0000256" key="15">
    <source>
        <dbReference type="ARBA" id="ARBA00043078"/>
    </source>
</evidence>
<dbReference type="GO" id="GO:0071555">
    <property type="term" value="P:cell wall organization"/>
    <property type="evidence" value="ECO:0007669"/>
    <property type="project" value="UniProtKB-KW"/>
</dbReference>
<dbReference type="Proteomes" id="UP000054695">
    <property type="component" value="Unassembled WGS sequence"/>
</dbReference>
<comment type="caution">
    <text evidence="16">The sequence shown here is derived from an EMBL/GenBank/DDBJ whole genome shotgun (WGS) entry which is preliminary data.</text>
</comment>
<keyword evidence="17" id="KW-1185">Reference proteome</keyword>
<dbReference type="InterPro" id="IPR017853">
    <property type="entry name" value="GH"/>
</dbReference>
<sequence length="778" mass="82915">MKPLIPILNSISYVEFIITKGNIRVKMNQFQLASILFLMMSQVFAGNPVLHFLDKPFPTKISTLGGSATSTYIFTNNLPFAFKKPFQVFPILCPTPNQECTATGVDFQYNDQCTGKKLQPKESCTYSITLTPGNIGRKTILVAYSGYDNNVVHVQPALTTVATTAPAGILGTTNFPSAQPLPRQTFANTNYTVAFTFTNYDASTVSFTQNITQNNNPLHPNFTITSNSCVPTGTTGTLASGAQCSIVGRFNSPANGTVTLAAELLGNLSSNKLITSTTIQSVSFDQLIGVDYNPNHYTNNYPFNFHDVFYTGTLNNSTATNVYAELQQLQDAGFTTVRSYQTEPYSWIDIIKQANALGMKVIYEAVIPQQLNDNMYPGCPLGTQDYIPCAQATLTAVIQAVTPTVFNKTVILVFAGHENYCNAGNMTSPCTGTSNVTYLTSAVSALKATLTAQGLTTPVSSAVLSGSFVTPSPAISADMQTLINSYSSTAPLAFDPYPFQFGVAPATAAVWTPPLSSIVQQPNSLTWDYIKVVGSTTPLALPVANQQPFYTPGRVLLAAETGWATAGTTTGYACNSPGPCAPSVENATAYFQTLYQLNTNNFIKTSGYKIGALAFEAYDEPTKPGPTAEQHYGLFNSNCVQKSAGVVPNNTKVSATGCQGFTNGTLLTLFGTTPPTHPSFKVQITYPSGQHPTINVTIPANSGIAPNISTITPWPQFLIYQGAKITVSSTTSTQSCTTTATAVTASPSSITFGPVTCTNPPPSNMGCFGLGCQLSNPF</sequence>
<evidence type="ECO:0000256" key="14">
    <source>
        <dbReference type="ARBA" id="ARBA00042373"/>
    </source>
</evidence>
<dbReference type="AlphaFoldDB" id="A0A0W0RQE9"/>
<dbReference type="Gene3D" id="3.20.20.80">
    <property type="entry name" value="Glycosidases"/>
    <property type="match status" value="1"/>
</dbReference>
<dbReference type="PANTHER" id="PTHR16631:SF17">
    <property type="entry name" value="GLUCAN ENDO-1,3-BETA-GLUCOSIDASE BTGC"/>
    <property type="match status" value="1"/>
</dbReference>
<evidence type="ECO:0000256" key="8">
    <source>
        <dbReference type="ARBA" id="ARBA00023136"/>
    </source>
</evidence>